<evidence type="ECO:0000256" key="1">
    <source>
        <dbReference type="SAM" id="SignalP"/>
    </source>
</evidence>
<protein>
    <recommendedName>
        <fullName evidence="4">Lipoprotein</fullName>
    </recommendedName>
</protein>
<evidence type="ECO:0008006" key="4">
    <source>
        <dbReference type="Google" id="ProtNLM"/>
    </source>
</evidence>
<keyword evidence="1" id="KW-0732">Signal</keyword>
<reference evidence="2" key="1">
    <citation type="submission" date="2020-07" db="EMBL/GenBank/DDBJ databases">
        <authorList>
            <person name="Camacho E."/>
        </authorList>
    </citation>
    <scope>NUCLEOTIDE SEQUENCE</scope>
    <source>
        <strain evidence="2">MPO218</strain>
    </source>
</reference>
<name>A0A975CYR5_9SPHN</name>
<evidence type="ECO:0000313" key="3">
    <source>
        <dbReference type="Proteomes" id="UP000664914"/>
    </source>
</evidence>
<organism evidence="2 3">
    <name type="scientific">Rhizorhabdus wittichii</name>
    <dbReference type="NCBI Taxonomy" id="160791"/>
    <lineage>
        <taxon>Bacteria</taxon>
        <taxon>Pseudomonadati</taxon>
        <taxon>Pseudomonadota</taxon>
        <taxon>Alphaproteobacteria</taxon>
        <taxon>Sphingomonadales</taxon>
        <taxon>Sphingomonadaceae</taxon>
        <taxon>Rhizorhabdus</taxon>
    </lineage>
</organism>
<feature type="signal peptide" evidence="1">
    <location>
        <begin position="1"/>
        <end position="30"/>
    </location>
</feature>
<dbReference type="PROSITE" id="PS51257">
    <property type="entry name" value="PROKAR_LIPOPROTEIN"/>
    <property type="match status" value="1"/>
</dbReference>
<sequence>MKGFMICRWTVIACFALLAACRSNVTYDYACPTPLKHWRPKSEGIDHHAIAVKIAVDAQGTLTWNRAKVDEARISHYLGIARTLFPQPFVILSPAPDAPCDQVQKIRALMDANYCGEGWRCGEERGWWQPTMFGIRKGWTLWDKR</sequence>
<gene>
    <name evidence="2" type="ORF">HRJ34_15775</name>
</gene>
<accession>A0A975CYR5</accession>
<proteinExistence type="predicted"/>
<dbReference type="EMBL" id="CP059319">
    <property type="protein sequence ID" value="QTH19822.1"/>
    <property type="molecule type" value="Genomic_DNA"/>
</dbReference>
<reference evidence="2" key="2">
    <citation type="submission" date="2021-04" db="EMBL/GenBank/DDBJ databases">
        <title>Isolation and genomic analysis of the ibuprofen-degrading bacterium Sphingomonas strain MPO218.</title>
        <authorList>
            <person name="Aulestia M."/>
            <person name="Flores A."/>
            <person name="Mangas E.L."/>
            <person name="Perez-Pulido A.J."/>
            <person name="Santero E."/>
            <person name="Camacho E.M."/>
        </authorList>
    </citation>
    <scope>NUCLEOTIDE SEQUENCE</scope>
    <source>
        <strain evidence="2">MPO218</strain>
    </source>
</reference>
<evidence type="ECO:0000313" key="2">
    <source>
        <dbReference type="EMBL" id="QTH19822.1"/>
    </source>
</evidence>
<dbReference type="RefSeq" id="WP_208631778.1">
    <property type="nucleotide sequence ID" value="NZ_CP059319.1"/>
</dbReference>
<dbReference type="Proteomes" id="UP000664914">
    <property type="component" value="Chromosome"/>
</dbReference>
<dbReference type="AlphaFoldDB" id="A0A975CYR5"/>
<feature type="chain" id="PRO_5036780928" description="Lipoprotein" evidence="1">
    <location>
        <begin position="31"/>
        <end position="145"/>
    </location>
</feature>